<gene>
    <name evidence="1" type="ORF">DEO72_LG5g1213</name>
</gene>
<name>A0A4D6LW44_VIGUN</name>
<evidence type="ECO:0000313" key="1">
    <source>
        <dbReference type="EMBL" id="QCD93142.1"/>
    </source>
</evidence>
<dbReference type="EMBL" id="CP039349">
    <property type="protein sequence ID" value="QCD93142.1"/>
    <property type="molecule type" value="Genomic_DNA"/>
</dbReference>
<accession>A0A4D6LW44</accession>
<keyword evidence="2" id="KW-1185">Reference proteome</keyword>
<proteinExistence type="predicted"/>
<sequence>MVSLGFSIYYAHMNLPACGPASTNLPARSPTLRTFPLVVLLYGPAPTIYNVIAWHSLSTARQNLHRPPGKTCIDCLAEHLCRQAPGQFRPSIGGLPPTGSYLAAKRHTVQGLLTLIVSYHQAIPEASPDCFAPQNWF</sequence>
<protein>
    <submittedName>
        <fullName evidence="1">Uncharacterized protein</fullName>
    </submittedName>
</protein>
<reference evidence="1 2" key="1">
    <citation type="submission" date="2019-04" db="EMBL/GenBank/DDBJ databases">
        <title>An improved genome assembly and genetic linkage map for asparagus bean, Vigna unguiculata ssp. sesquipedialis.</title>
        <authorList>
            <person name="Xia Q."/>
            <person name="Zhang R."/>
            <person name="Dong Y."/>
        </authorList>
    </citation>
    <scope>NUCLEOTIDE SEQUENCE [LARGE SCALE GENOMIC DNA]</scope>
    <source>
        <tissue evidence="1">Leaf</tissue>
    </source>
</reference>
<dbReference type="Proteomes" id="UP000501690">
    <property type="component" value="Linkage Group LG5"/>
</dbReference>
<dbReference type="AlphaFoldDB" id="A0A4D6LW44"/>
<organism evidence="1 2">
    <name type="scientific">Vigna unguiculata</name>
    <name type="common">Cowpea</name>
    <dbReference type="NCBI Taxonomy" id="3917"/>
    <lineage>
        <taxon>Eukaryota</taxon>
        <taxon>Viridiplantae</taxon>
        <taxon>Streptophyta</taxon>
        <taxon>Embryophyta</taxon>
        <taxon>Tracheophyta</taxon>
        <taxon>Spermatophyta</taxon>
        <taxon>Magnoliopsida</taxon>
        <taxon>eudicotyledons</taxon>
        <taxon>Gunneridae</taxon>
        <taxon>Pentapetalae</taxon>
        <taxon>rosids</taxon>
        <taxon>fabids</taxon>
        <taxon>Fabales</taxon>
        <taxon>Fabaceae</taxon>
        <taxon>Papilionoideae</taxon>
        <taxon>50 kb inversion clade</taxon>
        <taxon>NPAAA clade</taxon>
        <taxon>indigoferoid/millettioid clade</taxon>
        <taxon>Phaseoleae</taxon>
        <taxon>Vigna</taxon>
    </lineage>
</organism>
<evidence type="ECO:0000313" key="2">
    <source>
        <dbReference type="Proteomes" id="UP000501690"/>
    </source>
</evidence>